<dbReference type="EC" id="2.7.10.1" evidence="2"/>
<evidence type="ECO:0000259" key="25">
    <source>
        <dbReference type="PROSITE" id="PS51550"/>
    </source>
</evidence>
<dbReference type="Gene3D" id="2.60.40.1770">
    <property type="entry name" value="ephrin a2 ectodomain"/>
    <property type="match status" value="1"/>
</dbReference>
<dbReference type="SUPFAM" id="SSF49785">
    <property type="entry name" value="Galactose-binding domain-like"/>
    <property type="match status" value="1"/>
</dbReference>
<accession>A0ABD0WXY2</accession>
<evidence type="ECO:0000256" key="11">
    <source>
        <dbReference type="ARBA" id="ARBA00022840"/>
    </source>
</evidence>
<feature type="disulfide bond" evidence="19">
    <location>
        <begin position="63"/>
        <end position="73"/>
    </location>
</feature>
<dbReference type="FunFam" id="2.60.40.10:FF:000508">
    <property type="entry name" value="ephrin type-B receptor 6"/>
    <property type="match status" value="1"/>
</dbReference>
<evidence type="ECO:0000259" key="22">
    <source>
        <dbReference type="PROSITE" id="PS50011"/>
    </source>
</evidence>
<dbReference type="Gene3D" id="3.30.200.20">
    <property type="entry name" value="Phosphorylase Kinase, domain 1"/>
    <property type="match status" value="1"/>
</dbReference>
<evidence type="ECO:0000256" key="5">
    <source>
        <dbReference type="ARBA" id="ARBA00022679"/>
    </source>
</evidence>
<feature type="domain" description="SAM" evidence="23">
    <location>
        <begin position="870"/>
        <end position="934"/>
    </location>
</feature>
<dbReference type="Gene3D" id="1.10.150.50">
    <property type="entry name" value="Transcription Factor, Ets-1"/>
    <property type="match status" value="1"/>
</dbReference>
<comment type="caution">
    <text evidence="26">The sequence shown here is derived from an EMBL/GenBank/DDBJ whole genome shotgun (WGS) entry which is preliminary data.</text>
</comment>
<evidence type="ECO:0000256" key="3">
    <source>
        <dbReference type="ARBA" id="ARBA00022475"/>
    </source>
</evidence>
<feature type="compositionally biased region" description="Polar residues" evidence="20">
    <location>
        <begin position="855"/>
        <end position="868"/>
    </location>
</feature>
<evidence type="ECO:0000256" key="17">
    <source>
        <dbReference type="PIRSR" id="PIRSR000666-1"/>
    </source>
</evidence>
<keyword evidence="14" id="KW-0829">Tyrosine-protein kinase</keyword>
<dbReference type="InterPro" id="IPR013783">
    <property type="entry name" value="Ig-like_fold"/>
</dbReference>
<feature type="domain" description="Protein kinase" evidence="22">
    <location>
        <begin position="580"/>
        <end position="849"/>
    </location>
</feature>
<dbReference type="InterPro" id="IPR003961">
    <property type="entry name" value="FN3_dom"/>
</dbReference>
<dbReference type="InterPro" id="IPR008979">
    <property type="entry name" value="Galactose-bd-like_sf"/>
</dbReference>
<dbReference type="Gene3D" id="2.60.40.10">
    <property type="entry name" value="Immunoglobulins"/>
    <property type="match status" value="2"/>
</dbReference>
<dbReference type="PANTHER" id="PTHR46877:SF15">
    <property type="entry name" value="EPHRIN TYPE-B RECEPTOR 6"/>
    <property type="match status" value="1"/>
</dbReference>
<dbReference type="SUPFAM" id="SSF49265">
    <property type="entry name" value="Fibronectin type III"/>
    <property type="match status" value="1"/>
</dbReference>
<keyword evidence="16" id="KW-0325">Glycoprotein</keyword>
<dbReference type="InterPro" id="IPR008266">
    <property type="entry name" value="Tyr_kinase_AS"/>
</dbReference>
<dbReference type="PRINTS" id="PR00014">
    <property type="entry name" value="FNTYPEIII"/>
</dbReference>
<dbReference type="InterPro" id="IPR050449">
    <property type="entry name" value="Ephrin_rcpt_TKs"/>
</dbReference>
<dbReference type="InterPro" id="IPR036116">
    <property type="entry name" value="FN3_sf"/>
</dbReference>
<evidence type="ECO:0000256" key="12">
    <source>
        <dbReference type="ARBA" id="ARBA00022989"/>
    </source>
</evidence>
<comment type="subcellular location">
    <subcellularLocation>
        <location evidence="1">Cell membrane</location>
        <topology evidence="1">Single-pass type I membrane protein</topology>
    </subcellularLocation>
</comment>
<evidence type="ECO:0000256" key="7">
    <source>
        <dbReference type="ARBA" id="ARBA00022729"/>
    </source>
</evidence>
<evidence type="ECO:0000256" key="14">
    <source>
        <dbReference type="ARBA" id="ARBA00023137"/>
    </source>
</evidence>
<dbReference type="InterPro" id="IPR001090">
    <property type="entry name" value="Ephrin_rcpt_lig-bd_dom"/>
</dbReference>
<keyword evidence="3" id="KW-1003">Cell membrane</keyword>
<dbReference type="SMART" id="SM00219">
    <property type="entry name" value="TyrKc"/>
    <property type="match status" value="1"/>
</dbReference>
<dbReference type="PROSITE" id="PS50853">
    <property type="entry name" value="FN3"/>
    <property type="match status" value="1"/>
</dbReference>
<dbReference type="PANTHER" id="PTHR46877">
    <property type="entry name" value="EPH RECEPTOR A5"/>
    <property type="match status" value="1"/>
</dbReference>
<feature type="binding site" evidence="18">
    <location>
        <position position="612"/>
    </location>
    <ligand>
        <name>ATP</name>
        <dbReference type="ChEBI" id="CHEBI:30616"/>
    </ligand>
</feature>
<keyword evidence="12 21" id="KW-1133">Transmembrane helix</keyword>
<dbReference type="Pfam" id="PF00536">
    <property type="entry name" value="SAM_1"/>
    <property type="match status" value="1"/>
</dbReference>
<evidence type="ECO:0000256" key="20">
    <source>
        <dbReference type="SAM" id="MobiDB-lite"/>
    </source>
</evidence>
<keyword evidence="9 18" id="KW-0547">Nucleotide-binding</keyword>
<evidence type="ECO:0000256" key="19">
    <source>
        <dbReference type="PIRSR" id="PIRSR000666-3"/>
    </source>
</evidence>
<gene>
    <name evidence="26" type="ORF">UPYG_G00153320</name>
</gene>
<dbReference type="InterPro" id="IPR001660">
    <property type="entry name" value="SAM"/>
</dbReference>
<dbReference type="EMBL" id="JAGEUA010000004">
    <property type="protein sequence ID" value="KAL0985136.1"/>
    <property type="molecule type" value="Genomic_DNA"/>
</dbReference>
<dbReference type="Proteomes" id="UP001557470">
    <property type="component" value="Unassembled WGS sequence"/>
</dbReference>
<feature type="disulfide bond" evidence="19">
    <location>
        <begin position="26"/>
        <end position="165"/>
    </location>
</feature>
<dbReference type="SMART" id="SM00454">
    <property type="entry name" value="SAM"/>
    <property type="match status" value="1"/>
</dbReference>
<evidence type="ECO:0000256" key="4">
    <source>
        <dbReference type="ARBA" id="ARBA00022553"/>
    </source>
</evidence>
<dbReference type="FunFam" id="2.60.40.1770:FF:000002">
    <property type="entry name" value="ephrin type-A receptor 2"/>
    <property type="match status" value="1"/>
</dbReference>
<dbReference type="Pfam" id="PF14575">
    <property type="entry name" value="EphA2_TM"/>
    <property type="match status" value="1"/>
</dbReference>
<keyword evidence="13 21" id="KW-0472">Membrane</keyword>
<keyword evidence="15" id="KW-0675">Receptor</keyword>
<dbReference type="Pfam" id="PF25599">
    <property type="entry name" value="Ephrin_CRD"/>
    <property type="match status" value="1"/>
</dbReference>
<keyword evidence="4" id="KW-0597">Phosphoprotein</keyword>
<evidence type="ECO:0000256" key="2">
    <source>
        <dbReference type="ARBA" id="ARBA00011902"/>
    </source>
</evidence>
<evidence type="ECO:0000259" key="23">
    <source>
        <dbReference type="PROSITE" id="PS50105"/>
    </source>
</evidence>
<evidence type="ECO:0000256" key="1">
    <source>
        <dbReference type="ARBA" id="ARBA00004251"/>
    </source>
</evidence>
<keyword evidence="7" id="KW-0732">Signal</keyword>
<evidence type="ECO:0000256" key="6">
    <source>
        <dbReference type="ARBA" id="ARBA00022692"/>
    </source>
</evidence>
<dbReference type="PRINTS" id="PR00109">
    <property type="entry name" value="TYRKINASE"/>
</dbReference>
<dbReference type="InterPro" id="IPR020635">
    <property type="entry name" value="Tyr_kinase_cat_dom"/>
</dbReference>
<dbReference type="GO" id="GO:0005886">
    <property type="term" value="C:plasma membrane"/>
    <property type="evidence" value="ECO:0007669"/>
    <property type="project" value="UniProtKB-SubCell"/>
</dbReference>
<evidence type="ECO:0000256" key="10">
    <source>
        <dbReference type="ARBA" id="ARBA00022777"/>
    </source>
</evidence>
<dbReference type="InterPro" id="IPR027936">
    <property type="entry name" value="Eph_TM"/>
</dbReference>
<organism evidence="26 27">
    <name type="scientific">Umbra pygmaea</name>
    <name type="common">Eastern mudminnow</name>
    <dbReference type="NCBI Taxonomy" id="75934"/>
    <lineage>
        <taxon>Eukaryota</taxon>
        <taxon>Metazoa</taxon>
        <taxon>Chordata</taxon>
        <taxon>Craniata</taxon>
        <taxon>Vertebrata</taxon>
        <taxon>Euteleostomi</taxon>
        <taxon>Actinopterygii</taxon>
        <taxon>Neopterygii</taxon>
        <taxon>Teleostei</taxon>
        <taxon>Protacanthopterygii</taxon>
        <taxon>Esociformes</taxon>
        <taxon>Umbridae</taxon>
        <taxon>Umbra</taxon>
    </lineage>
</organism>
<dbReference type="FunFam" id="2.60.120.260:FF:000327">
    <property type="entry name" value="EPH receptor B4"/>
    <property type="match status" value="1"/>
</dbReference>
<evidence type="ECO:0000256" key="9">
    <source>
        <dbReference type="ARBA" id="ARBA00022741"/>
    </source>
</evidence>
<dbReference type="PROSITE" id="PS51550">
    <property type="entry name" value="EPH_LBD"/>
    <property type="match status" value="1"/>
</dbReference>
<keyword evidence="10" id="KW-0418">Kinase</keyword>
<dbReference type="Gene3D" id="2.60.120.260">
    <property type="entry name" value="Galactose-binding domain-like"/>
    <property type="match status" value="1"/>
</dbReference>
<keyword evidence="27" id="KW-1185">Reference proteome</keyword>
<dbReference type="PROSITE" id="PS50105">
    <property type="entry name" value="SAM_DOMAIN"/>
    <property type="match status" value="1"/>
</dbReference>
<keyword evidence="8" id="KW-0677">Repeat</keyword>
<dbReference type="InterPro" id="IPR016257">
    <property type="entry name" value="Tyr_kinase_ephrin_rcpt"/>
</dbReference>
<evidence type="ECO:0000256" key="21">
    <source>
        <dbReference type="SAM" id="Phobius"/>
    </source>
</evidence>
<evidence type="ECO:0000259" key="24">
    <source>
        <dbReference type="PROSITE" id="PS50853"/>
    </source>
</evidence>
<dbReference type="SUPFAM" id="SSF56112">
    <property type="entry name" value="Protein kinase-like (PK-like)"/>
    <property type="match status" value="1"/>
</dbReference>
<proteinExistence type="predicted"/>
<dbReference type="InterPro" id="IPR001426">
    <property type="entry name" value="Tyr_kinase_rcpt_V_CS"/>
</dbReference>
<dbReference type="Pfam" id="PF00041">
    <property type="entry name" value="fn3"/>
    <property type="match status" value="1"/>
</dbReference>
<protein>
    <recommendedName>
        <fullName evidence="2">receptor protein-tyrosine kinase</fullName>
        <ecNumber evidence="2">2.7.10.1</ecNumber>
    </recommendedName>
</protein>
<keyword evidence="5" id="KW-0808">Transferase</keyword>
<dbReference type="Pfam" id="PF01404">
    <property type="entry name" value="Ephrin_lbd"/>
    <property type="match status" value="1"/>
</dbReference>
<dbReference type="FunFam" id="3.30.200.20:FF:000143">
    <property type="entry name" value="Ephrin type-B receptor 6"/>
    <property type="match status" value="1"/>
</dbReference>
<evidence type="ECO:0000256" key="15">
    <source>
        <dbReference type="ARBA" id="ARBA00023170"/>
    </source>
</evidence>
<keyword evidence="19" id="KW-1015">Disulfide bond</keyword>
<evidence type="ECO:0000256" key="16">
    <source>
        <dbReference type="ARBA" id="ARBA00023180"/>
    </source>
</evidence>
<feature type="domain" description="Fibronectin type-III" evidence="24">
    <location>
        <begin position="397"/>
        <end position="492"/>
    </location>
</feature>
<feature type="active site" description="Proton acceptor" evidence="17">
    <location>
        <position position="705"/>
    </location>
</feature>
<evidence type="ECO:0000256" key="18">
    <source>
        <dbReference type="PIRSR" id="PIRSR000666-2"/>
    </source>
</evidence>
<dbReference type="PROSITE" id="PS00791">
    <property type="entry name" value="RECEPTOR_TYR_KIN_V_2"/>
    <property type="match status" value="1"/>
</dbReference>
<dbReference type="InterPro" id="IPR000719">
    <property type="entry name" value="Prot_kinase_dom"/>
</dbReference>
<feature type="transmembrane region" description="Helical" evidence="21">
    <location>
        <begin position="155"/>
        <end position="175"/>
    </location>
</feature>
<dbReference type="InterPro" id="IPR013761">
    <property type="entry name" value="SAM/pointed_sf"/>
</dbReference>
<dbReference type="SUPFAM" id="SSF47769">
    <property type="entry name" value="SAM/Pointed domain"/>
    <property type="match status" value="1"/>
</dbReference>
<dbReference type="InterPro" id="IPR001245">
    <property type="entry name" value="Ser-Thr/Tyr_kinase_cat_dom"/>
</dbReference>
<feature type="domain" description="Eph LBD" evidence="25">
    <location>
        <begin position="1"/>
        <end position="183"/>
    </location>
</feature>
<dbReference type="CDD" id="cd00063">
    <property type="entry name" value="FN3"/>
    <property type="match status" value="1"/>
</dbReference>
<dbReference type="PROSITE" id="PS00109">
    <property type="entry name" value="PROTEIN_KINASE_TYR"/>
    <property type="match status" value="1"/>
</dbReference>
<feature type="region of interest" description="Disordered" evidence="20">
    <location>
        <begin position="848"/>
        <end position="868"/>
    </location>
</feature>
<dbReference type="FunFam" id="1.10.510.10:FF:000268">
    <property type="entry name" value="Receptor protein-tyrosine kinase"/>
    <property type="match status" value="1"/>
</dbReference>
<evidence type="ECO:0000256" key="13">
    <source>
        <dbReference type="ARBA" id="ARBA00023136"/>
    </source>
</evidence>
<name>A0ABD0WXY2_UMBPY</name>
<dbReference type="GO" id="GO:0048013">
    <property type="term" value="P:ephrin receptor signaling pathway"/>
    <property type="evidence" value="ECO:0007669"/>
    <property type="project" value="UniProtKB-ARBA"/>
</dbReference>
<reference evidence="26 27" key="1">
    <citation type="submission" date="2024-06" db="EMBL/GenBank/DDBJ databases">
        <authorList>
            <person name="Pan Q."/>
            <person name="Wen M."/>
            <person name="Jouanno E."/>
            <person name="Zahm M."/>
            <person name="Klopp C."/>
            <person name="Cabau C."/>
            <person name="Louis A."/>
            <person name="Berthelot C."/>
            <person name="Parey E."/>
            <person name="Roest Crollius H."/>
            <person name="Montfort J."/>
            <person name="Robinson-Rechavi M."/>
            <person name="Bouchez O."/>
            <person name="Lampietro C."/>
            <person name="Lopez Roques C."/>
            <person name="Donnadieu C."/>
            <person name="Postlethwait J."/>
            <person name="Bobe J."/>
            <person name="Verreycken H."/>
            <person name="Guiguen Y."/>
        </authorList>
    </citation>
    <scope>NUCLEOTIDE SEQUENCE [LARGE SCALE GENOMIC DNA]</scope>
    <source>
        <strain evidence="26">Up_M1</strain>
        <tissue evidence="26">Testis</tissue>
    </source>
</reference>
<dbReference type="GO" id="GO:0005524">
    <property type="term" value="F:ATP binding"/>
    <property type="evidence" value="ECO:0007669"/>
    <property type="project" value="UniProtKB-KW"/>
</dbReference>
<dbReference type="PROSITE" id="PS50011">
    <property type="entry name" value="PROTEIN_KINASE_DOM"/>
    <property type="match status" value="1"/>
</dbReference>
<dbReference type="InterPro" id="IPR011009">
    <property type="entry name" value="Kinase-like_dom_sf"/>
</dbReference>
<feature type="transmembrane region" description="Helical" evidence="21">
    <location>
        <begin position="505"/>
        <end position="529"/>
    </location>
</feature>
<evidence type="ECO:0000256" key="8">
    <source>
        <dbReference type="ARBA" id="ARBA00022737"/>
    </source>
</evidence>
<dbReference type="SMART" id="SM00615">
    <property type="entry name" value="EPH_lbd"/>
    <property type="match status" value="1"/>
</dbReference>
<dbReference type="Pfam" id="PF07714">
    <property type="entry name" value="PK_Tyr_Ser-Thr"/>
    <property type="match status" value="1"/>
</dbReference>
<dbReference type="Gene3D" id="1.10.510.10">
    <property type="entry name" value="Transferase(Phosphotransferase) domain 1"/>
    <property type="match status" value="1"/>
</dbReference>
<dbReference type="SMART" id="SM00060">
    <property type="entry name" value="FN3"/>
    <property type="match status" value="2"/>
</dbReference>
<dbReference type="AlphaFoldDB" id="A0ABD0WXY2"/>
<evidence type="ECO:0000313" key="27">
    <source>
        <dbReference type="Proteomes" id="UP001557470"/>
    </source>
</evidence>
<sequence length="942" mass="105034">MIHRQAWDEVSVLDDRGKLIRTFEVCNVNQNPRPQDNWLATPFLQRYSAPRIFVTLRFSVRDCASLRSPSPSCRETLTLYYKQADSQRELERTWAAEPSSVEKETREGWVKVDTIAADKSFTKVEPSLPHQYQPDRHRRVNIKTRSFAPLTRNGFVLAIVDSGACVSLMGVSIFYRRCPATNLYLASYPPTPSGAEPTALVPVSGTCVLHSVPQGGSAPRMHCNAEGEWLVPVGGCICEEGYEPNQNGSACLACPVGYFKSLLATSTEHLVMSTPQPAQVLPLLRPQSPGSMRVVTTGAKGLAPSGISRGRGEVWYGVVCRICPSASFTAPGVCSWCGEDVTFSPSQTALKQTKVTLNNLLTRVTYLIQVQAINDVSALSPFPPRFASINFTTSQSVPSPVPSLHQQSRAPDSITLSWPQPDRPNGDILEYQLRYYDKGSDEDSAVSVFSETNTVSVSPLAPGSIYAFQIRARNERGYGPYSHTIYFTTLALEERSKQIQNRLPLLVGSVMGGAAFLLVVVAIVVVFVFRSKRRESPYSDRLQRYISHKGGVKYYVDPSTYEDPSEAVKEFAREIDPAHLKIEEVIGAAQFGEVSRGRYRPLGRREVLVAVKTLRWGVTDREKAVFMSEAGVLGQFDHPNVLKLEGVVTRSPPERIITEFMENGPLDAFLRENEDQFSVLQLVGMVRGVGAGMRYLSERNFVHRDLAARNVLVNSNLVCKVSDFGLSRLMRGLDQNMPTYTASLGSKIPVRWTAPEAFQHRKFSSASDVWSFGVLMWEVMSYGERPYWDMSNQEVMKAVADQYRLPAPLNCPPALHSLMLQCWQAERGDRIGFDSLLSSMDRLIRHPASLKAEQPRSTQPLLSPTPTDLSSVATVSEWLTALRMDRYKDQFERANLDTLDRVSRITMEDVQNLGVNLLGHQRKITNAAQQLRTHLTHGQVEV</sequence>
<keyword evidence="11 18" id="KW-0067">ATP-binding</keyword>
<evidence type="ECO:0000313" key="26">
    <source>
        <dbReference type="EMBL" id="KAL0985136.1"/>
    </source>
</evidence>
<keyword evidence="6 21" id="KW-0812">Transmembrane</keyword>
<dbReference type="PIRSF" id="PIRSF000666">
    <property type="entry name" value="TyrPK_ephrin_receptor"/>
    <property type="match status" value="1"/>
</dbReference>
<dbReference type="GO" id="GO:0004714">
    <property type="term" value="F:transmembrane receptor protein tyrosine kinase activity"/>
    <property type="evidence" value="ECO:0007669"/>
    <property type="project" value="UniProtKB-EC"/>
</dbReference>